<evidence type="ECO:0000313" key="2">
    <source>
        <dbReference type="EMBL" id="RBP68865.1"/>
    </source>
</evidence>
<protein>
    <submittedName>
        <fullName evidence="2">Prolyl-tRNA editing enzyme YbaK/EbsC (Cys-tRNA(Pro) deacylase)</fullName>
    </submittedName>
</protein>
<dbReference type="PANTHER" id="PTHR30411">
    <property type="entry name" value="CYTOPLASMIC PROTEIN"/>
    <property type="match status" value="1"/>
</dbReference>
<dbReference type="GO" id="GO:0002161">
    <property type="term" value="F:aminoacyl-tRNA deacylase activity"/>
    <property type="evidence" value="ECO:0007669"/>
    <property type="project" value="InterPro"/>
</dbReference>
<keyword evidence="3" id="KW-1185">Reference proteome</keyword>
<dbReference type="Gene3D" id="3.90.960.10">
    <property type="entry name" value="YbaK/aminoacyl-tRNA synthetase-associated domain"/>
    <property type="match status" value="1"/>
</dbReference>
<organism evidence="2 3">
    <name type="scientific">Alkalibaculum bacchi</name>
    <dbReference type="NCBI Taxonomy" id="645887"/>
    <lineage>
        <taxon>Bacteria</taxon>
        <taxon>Bacillati</taxon>
        <taxon>Bacillota</taxon>
        <taxon>Clostridia</taxon>
        <taxon>Eubacteriales</taxon>
        <taxon>Eubacteriaceae</taxon>
        <taxon>Alkalibaculum</taxon>
    </lineage>
</organism>
<proteinExistence type="predicted"/>
<accession>A0A366ID05</accession>
<gene>
    <name evidence="2" type="ORF">DES36_1023</name>
</gene>
<dbReference type="SUPFAM" id="SSF55826">
    <property type="entry name" value="YbaK/ProRS associated domain"/>
    <property type="match status" value="1"/>
</dbReference>
<dbReference type="EMBL" id="QNRX01000002">
    <property type="protein sequence ID" value="RBP68865.1"/>
    <property type="molecule type" value="Genomic_DNA"/>
</dbReference>
<dbReference type="Pfam" id="PF04073">
    <property type="entry name" value="tRNA_edit"/>
    <property type="match status" value="1"/>
</dbReference>
<feature type="domain" description="YbaK/aminoacyl-tRNA synthetase-associated" evidence="1">
    <location>
        <begin position="26"/>
        <end position="140"/>
    </location>
</feature>
<evidence type="ECO:0000259" key="1">
    <source>
        <dbReference type="Pfam" id="PF04073"/>
    </source>
</evidence>
<evidence type="ECO:0000313" key="3">
    <source>
        <dbReference type="Proteomes" id="UP000253490"/>
    </source>
</evidence>
<comment type="caution">
    <text evidence="2">The sequence shown here is derived from an EMBL/GenBank/DDBJ whole genome shotgun (WGS) entry which is preliminary data.</text>
</comment>
<dbReference type="OrthoDB" id="9798760at2"/>
<dbReference type="RefSeq" id="WP_113919448.1">
    <property type="nucleotide sequence ID" value="NZ_QNRX01000002.1"/>
</dbReference>
<dbReference type="Proteomes" id="UP000253490">
    <property type="component" value="Unassembled WGS sequence"/>
</dbReference>
<name>A0A366ID05_9FIRM</name>
<dbReference type="InterPro" id="IPR007214">
    <property type="entry name" value="YbaK/aa-tRNA-synth-assoc-dom"/>
</dbReference>
<dbReference type="InterPro" id="IPR036754">
    <property type="entry name" value="YbaK/aa-tRNA-synt-asso_dom_sf"/>
</dbReference>
<sequence length="156" mass="17154">MSYKNVKKYFEDAGLCERVKVLEQSSATVEMAAEAVGCEIKQIAKTLSFMVGDAPILVVAAGNVKIDNKKYKTTFHQKSKMVPSELVEEYIGHDIGGVCPFAVNPNVSIYLDISLKENDIIYPGAGNENSVVELSIEELETHSSYKGWVDVCKEVS</sequence>
<dbReference type="AlphaFoldDB" id="A0A366ID05"/>
<dbReference type="CDD" id="cd04333">
    <property type="entry name" value="ProX_deacylase"/>
    <property type="match status" value="1"/>
</dbReference>
<dbReference type="PANTHER" id="PTHR30411:SF1">
    <property type="entry name" value="CYTOPLASMIC PROTEIN"/>
    <property type="match status" value="1"/>
</dbReference>
<reference evidence="2 3" key="1">
    <citation type="submission" date="2018-06" db="EMBL/GenBank/DDBJ databases">
        <title>Genomic Encyclopedia of Type Strains, Phase IV (KMG-IV): sequencing the most valuable type-strain genomes for metagenomic binning, comparative biology and taxonomic classification.</title>
        <authorList>
            <person name="Goeker M."/>
        </authorList>
    </citation>
    <scope>NUCLEOTIDE SEQUENCE [LARGE SCALE GENOMIC DNA]</scope>
    <source>
        <strain evidence="2 3">DSM 22112</strain>
    </source>
</reference>